<keyword evidence="8 9" id="KW-0472">Membrane</keyword>
<sequence length="89" mass="9634">MSTETKQQQELLPPSSSSQNLLNDKWDVVLSNALIKTGLGFGGGVLASILLFRRRSFPVWLGVGFGLGRGYAEGDAIFRSNHGLRTVKA</sequence>
<evidence type="ECO:0000256" key="6">
    <source>
        <dbReference type="ARBA" id="ARBA00022989"/>
    </source>
</evidence>
<comment type="subunit">
    <text evidence="9">Component of the mitochondrial contact site and cristae organizing system (MICOS) complex.</text>
</comment>
<dbReference type="Pfam" id="PF04418">
    <property type="entry name" value="DUF543"/>
    <property type="match status" value="1"/>
</dbReference>
<evidence type="ECO:0000256" key="9">
    <source>
        <dbReference type="RuleBase" id="RU363011"/>
    </source>
</evidence>
<dbReference type="OrthoDB" id="1916310at2759"/>
<keyword evidence="6 9" id="KW-1133">Transmembrane helix</keyword>
<organism evidence="11 12">
    <name type="scientific">Candida viswanathii</name>
    <dbReference type="NCBI Taxonomy" id="5486"/>
    <lineage>
        <taxon>Eukaryota</taxon>
        <taxon>Fungi</taxon>
        <taxon>Dikarya</taxon>
        <taxon>Ascomycota</taxon>
        <taxon>Saccharomycotina</taxon>
        <taxon>Pichiomycetes</taxon>
        <taxon>Debaryomycetaceae</taxon>
        <taxon>Candida/Lodderomyces clade</taxon>
        <taxon>Candida</taxon>
    </lineage>
</organism>
<evidence type="ECO:0000313" key="12">
    <source>
        <dbReference type="Proteomes" id="UP000253472"/>
    </source>
</evidence>
<keyword evidence="5 9" id="KW-0999">Mitochondrion inner membrane</keyword>
<feature type="compositionally biased region" description="Low complexity" evidence="10">
    <location>
        <begin position="8"/>
        <end position="21"/>
    </location>
</feature>
<comment type="subcellular location">
    <subcellularLocation>
        <location evidence="2 9">Mitochondrion inner membrane</location>
        <topology evidence="2 9">Single-pass membrane protein</topology>
    </subcellularLocation>
</comment>
<evidence type="ECO:0000256" key="10">
    <source>
        <dbReference type="SAM" id="MobiDB-lite"/>
    </source>
</evidence>
<accession>A0A367XRC5</accession>
<comment type="similarity">
    <text evidence="3 9">Belongs to the MICOS complex subunit Mic10 family.</text>
</comment>
<evidence type="ECO:0000256" key="2">
    <source>
        <dbReference type="ARBA" id="ARBA00004434"/>
    </source>
</evidence>
<proteinExistence type="inferred from homology"/>
<evidence type="ECO:0000256" key="1">
    <source>
        <dbReference type="ARBA" id="ARBA00002689"/>
    </source>
</evidence>
<dbReference type="PANTHER" id="PTHR21304:SF0">
    <property type="entry name" value="MICOS COMPLEX SUBUNIT MIC10"/>
    <property type="match status" value="1"/>
</dbReference>
<feature type="region of interest" description="Disordered" evidence="10">
    <location>
        <begin position="1"/>
        <end position="21"/>
    </location>
</feature>
<gene>
    <name evidence="11" type="primary">MIC10_1</name>
    <name evidence="11" type="ORF">Cantr_04750</name>
</gene>
<keyword evidence="12" id="KW-1185">Reference proteome</keyword>
<comment type="caution">
    <text evidence="11">The sequence shown here is derived from an EMBL/GenBank/DDBJ whole genome shotgun (WGS) entry which is preliminary data.</text>
</comment>
<reference evidence="11 12" key="1">
    <citation type="submission" date="2018-06" db="EMBL/GenBank/DDBJ databases">
        <title>Whole genome sequencing of Candida tropicalis (genome annotated by CSBL at Korea University).</title>
        <authorList>
            <person name="Ahn J."/>
        </authorList>
    </citation>
    <scope>NUCLEOTIDE SEQUENCE [LARGE SCALE GENOMIC DNA]</scope>
    <source>
        <strain evidence="11 12">ATCC 20962</strain>
    </source>
</reference>
<name>A0A367XRC5_9ASCO</name>
<evidence type="ECO:0000256" key="4">
    <source>
        <dbReference type="ARBA" id="ARBA00022692"/>
    </source>
</evidence>
<evidence type="ECO:0000313" key="11">
    <source>
        <dbReference type="EMBL" id="RCK55361.1"/>
    </source>
</evidence>
<comment type="function">
    <text evidence="1 9">Component of the MICOS complex, a large protein complex of the mitochondrial inner membrane that plays crucial roles in the maintenance of crista junctions, inner membrane architecture, and formation of contact sites to the outer membrane.</text>
</comment>
<dbReference type="STRING" id="5486.A0A367XRC5"/>
<dbReference type="InterPro" id="IPR007512">
    <property type="entry name" value="Mic10"/>
</dbReference>
<evidence type="ECO:0000256" key="3">
    <source>
        <dbReference type="ARBA" id="ARBA00006792"/>
    </source>
</evidence>
<keyword evidence="7 9" id="KW-0496">Mitochondrion</keyword>
<evidence type="ECO:0000256" key="8">
    <source>
        <dbReference type="ARBA" id="ARBA00023136"/>
    </source>
</evidence>
<keyword evidence="4 9" id="KW-0812">Transmembrane</keyword>
<dbReference type="AlphaFoldDB" id="A0A367XRC5"/>
<dbReference type="PANTHER" id="PTHR21304">
    <property type="entry name" value="MICOS COMPLEX SUBUNIT MIC10"/>
    <property type="match status" value="1"/>
</dbReference>
<evidence type="ECO:0000256" key="5">
    <source>
        <dbReference type="ARBA" id="ARBA00022792"/>
    </source>
</evidence>
<evidence type="ECO:0000256" key="7">
    <source>
        <dbReference type="ARBA" id="ARBA00023128"/>
    </source>
</evidence>
<dbReference type="EMBL" id="QLNQ01000030">
    <property type="protein sequence ID" value="RCK55361.1"/>
    <property type="molecule type" value="Genomic_DNA"/>
</dbReference>
<protein>
    <recommendedName>
        <fullName evidence="9">MICOS complex subunit MIC10</fullName>
    </recommendedName>
</protein>
<feature type="transmembrane region" description="Helical" evidence="9">
    <location>
        <begin position="33"/>
        <end position="52"/>
    </location>
</feature>
<dbReference type="Proteomes" id="UP000253472">
    <property type="component" value="Unassembled WGS sequence"/>
</dbReference>
<dbReference type="GO" id="GO:0061617">
    <property type="term" value="C:MICOS complex"/>
    <property type="evidence" value="ECO:0007669"/>
    <property type="project" value="UniProtKB-UniRule"/>
</dbReference>